<name>A0AAD4R2V5_9BILA</name>
<comment type="caution">
    <text evidence="1">The sequence shown here is derived from an EMBL/GenBank/DDBJ whole genome shotgun (WGS) entry which is preliminary data.</text>
</comment>
<organism evidence="1 2">
    <name type="scientific">Ditylenchus destructor</name>
    <dbReference type="NCBI Taxonomy" id="166010"/>
    <lineage>
        <taxon>Eukaryota</taxon>
        <taxon>Metazoa</taxon>
        <taxon>Ecdysozoa</taxon>
        <taxon>Nematoda</taxon>
        <taxon>Chromadorea</taxon>
        <taxon>Rhabditida</taxon>
        <taxon>Tylenchina</taxon>
        <taxon>Tylenchomorpha</taxon>
        <taxon>Sphaerularioidea</taxon>
        <taxon>Anguinidae</taxon>
        <taxon>Anguininae</taxon>
        <taxon>Ditylenchus</taxon>
    </lineage>
</organism>
<protein>
    <submittedName>
        <fullName evidence="1">Uncharacterized protein</fullName>
    </submittedName>
</protein>
<dbReference type="Proteomes" id="UP001201812">
    <property type="component" value="Unassembled WGS sequence"/>
</dbReference>
<accession>A0AAD4R2V5</accession>
<proteinExistence type="predicted"/>
<dbReference type="AlphaFoldDB" id="A0AAD4R2V5"/>
<evidence type="ECO:0000313" key="1">
    <source>
        <dbReference type="EMBL" id="KAI1712183.1"/>
    </source>
</evidence>
<dbReference type="EMBL" id="JAKKPZ010000019">
    <property type="protein sequence ID" value="KAI1712183.1"/>
    <property type="molecule type" value="Genomic_DNA"/>
</dbReference>
<evidence type="ECO:0000313" key="2">
    <source>
        <dbReference type="Proteomes" id="UP001201812"/>
    </source>
</evidence>
<keyword evidence="2" id="KW-1185">Reference proteome</keyword>
<sequence length="649" mass="75205">MPNRNCKRDNKYFDGIVLATDSDDFPYVVFLGNKLPVYLFPDSIQYVGEQTAETKSMKSRMKERMLDGHAVTFKVDCKGIVSTYIRNRKDYGAEIYKNYATVIAEAVFSPDVPCQCYVRTFGIVSYSVDTSRLVPNLVYNVRLALIPLLVCPDKDNCLPQPRVIYEVVSVKEPIFRLDTLYEAPWITEDNRVLYYLEDGGVKFKKSEWDIKLKFAKIYGVALGNGQILWKEQPLHKVRIALPRDDDDKYILFPGANIKAYRLVFHTYHGYYVARDYKVEKEKKAVTTKYLLIDNDMKLVYKVELNRSQWSDFFTAKEFGKYCLVDDPSLFLINAQVERINFPAWVFYKNDDGSVSKFTVASIEEKDYTMQEYYSNVPFIHGTGFLVNNRTGSVFSENHPLKRILLMMPDRSSIQVGDYFNFEAFYFVPKDSFVVIRLKPSKQRHFNGKIIPWRNTFLFETNLDCGEFRASRKVYPSIDLGLVTDTEGIITTRASMKNAHMRVTAFIEENTDYNRSTFFNVYKVSLSEKEIELEKPSRPTAPTKDWWQGKTPKSCLCRKTTEILREVLNIPDVSQLWMRQTWILSGIKHSRFPLAWELETPLDGPQACSPFYMSIHHSLIGPKPRDVLANTNRKHGKIPVVSLRFCFVGA</sequence>
<gene>
    <name evidence="1" type="ORF">DdX_09727</name>
</gene>
<reference evidence="1" key="1">
    <citation type="submission" date="2022-01" db="EMBL/GenBank/DDBJ databases">
        <title>Genome Sequence Resource for Two Populations of Ditylenchus destructor, the Migratory Endoparasitic Phytonematode.</title>
        <authorList>
            <person name="Zhang H."/>
            <person name="Lin R."/>
            <person name="Xie B."/>
        </authorList>
    </citation>
    <scope>NUCLEOTIDE SEQUENCE</scope>
    <source>
        <strain evidence="1">BazhouSP</strain>
    </source>
</reference>